<organism evidence="2 3">
    <name type="scientific">Shinella kummerowiae</name>
    <dbReference type="NCBI Taxonomy" id="417745"/>
    <lineage>
        <taxon>Bacteria</taxon>
        <taxon>Pseudomonadati</taxon>
        <taxon>Pseudomonadota</taxon>
        <taxon>Alphaproteobacteria</taxon>
        <taxon>Hyphomicrobiales</taxon>
        <taxon>Rhizobiaceae</taxon>
        <taxon>Shinella</taxon>
    </lineage>
</organism>
<dbReference type="Proteomes" id="UP000435802">
    <property type="component" value="Unassembled WGS sequence"/>
</dbReference>
<feature type="region of interest" description="Disordered" evidence="1">
    <location>
        <begin position="102"/>
        <end position="124"/>
    </location>
</feature>
<gene>
    <name evidence="2" type="ORF">GR138_26045</name>
</gene>
<evidence type="ECO:0000256" key="1">
    <source>
        <dbReference type="SAM" id="MobiDB-lite"/>
    </source>
</evidence>
<accession>A0A6N8SNX3</accession>
<keyword evidence="3" id="KW-1185">Reference proteome</keyword>
<sequence length="124" mass="13563">MKNPANQYIAETFVSVADAKCVVDQLCARCCSYCSSIDAVGVDRLLAFEDVRATLSPADGGLQMRVEGRNLISFYGVRMLLQGQLDTVAIIAGTAVEWEAVEPSQRREEVPPHQAGYARRRSPS</sequence>
<reference evidence="2 3" key="1">
    <citation type="submission" date="2019-12" db="EMBL/GenBank/DDBJ databases">
        <title>Shinella kummerowiae sp. nov., a symbiotic bacterium isolated from root nodules of the herbal legume Kummerowia stipulacea.</title>
        <authorList>
            <person name="Gao J."/>
        </authorList>
    </citation>
    <scope>NUCLEOTIDE SEQUENCE [LARGE SCALE GENOMIC DNA]</scope>
    <source>
        <strain evidence="2 3">CCBAU 25048</strain>
    </source>
</reference>
<dbReference type="RefSeq" id="WP_160862163.1">
    <property type="nucleotide sequence ID" value="NZ_WUMK01000011.1"/>
</dbReference>
<proteinExistence type="predicted"/>
<evidence type="ECO:0000313" key="3">
    <source>
        <dbReference type="Proteomes" id="UP000435802"/>
    </source>
</evidence>
<dbReference type="OrthoDB" id="8453096at2"/>
<comment type="caution">
    <text evidence="2">The sequence shown here is derived from an EMBL/GenBank/DDBJ whole genome shotgun (WGS) entry which is preliminary data.</text>
</comment>
<dbReference type="AlphaFoldDB" id="A0A6N8SNX3"/>
<dbReference type="EMBL" id="WUMK01000011">
    <property type="protein sequence ID" value="MXN48672.1"/>
    <property type="molecule type" value="Genomic_DNA"/>
</dbReference>
<evidence type="ECO:0000313" key="2">
    <source>
        <dbReference type="EMBL" id="MXN48672.1"/>
    </source>
</evidence>
<name>A0A6N8SNX3_9HYPH</name>
<protein>
    <submittedName>
        <fullName evidence="2">Uncharacterized protein</fullName>
    </submittedName>
</protein>